<geneLocation type="plasmid" evidence="5 6">
    <name>unnamed</name>
</geneLocation>
<dbReference type="Pfam" id="PF13205">
    <property type="entry name" value="Big_5"/>
    <property type="match status" value="1"/>
</dbReference>
<name>A0A0F7KZR0_9SPHN</name>
<dbReference type="KEGG" id="aay:WYH_03321"/>
<dbReference type="EMBL" id="CP011453">
    <property type="protein sequence ID" value="AKH44340.1"/>
    <property type="molecule type" value="Genomic_DNA"/>
</dbReference>
<evidence type="ECO:0000259" key="4">
    <source>
        <dbReference type="Pfam" id="PF13205"/>
    </source>
</evidence>
<dbReference type="AlphaFoldDB" id="A0A0F7KZR0"/>
<dbReference type="Proteomes" id="UP000034392">
    <property type="component" value="Plasmid unnamed"/>
</dbReference>
<gene>
    <name evidence="5" type="ORF">WYH_03321</name>
</gene>
<organism evidence="5 6">
    <name type="scientific">Croceibacterium atlanticum</name>
    <dbReference type="NCBI Taxonomy" id="1267766"/>
    <lineage>
        <taxon>Bacteria</taxon>
        <taxon>Pseudomonadati</taxon>
        <taxon>Pseudomonadota</taxon>
        <taxon>Alphaproteobacteria</taxon>
        <taxon>Sphingomonadales</taxon>
        <taxon>Erythrobacteraceae</taxon>
        <taxon>Croceibacterium</taxon>
    </lineage>
</organism>
<dbReference type="PATRIC" id="fig|1267766.3.peg.3342"/>
<keyword evidence="5" id="KW-0614">Plasmid</keyword>
<feature type="signal peptide" evidence="3">
    <location>
        <begin position="1"/>
        <end position="31"/>
    </location>
</feature>
<feature type="chain" id="PRO_5002518154" description="SbsA Ig-like domain-containing protein" evidence="3">
    <location>
        <begin position="32"/>
        <end position="1246"/>
    </location>
</feature>
<reference evidence="5" key="1">
    <citation type="submission" date="2015-08" db="EMBL/GenBank/DDBJ databases">
        <title>The complete genome of Altererythrobacter atlanticus strain 26DY36.</title>
        <authorList>
            <person name="Wu Y.-H."/>
            <person name="Cheng H."/>
            <person name="Wu X.-W."/>
        </authorList>
    </citation>
    <scope>NUCLEOTIDE SEQUENCE</scope>
    <source>
        <strain evidence="5">26DY36</strain>
        <plasmid evidence="5">unnamed</plasmid>
    </source>
</reference>
<keyword evidence="1 3" id="KW-0732">Signal</keyword>
<keyword evidence="6" id="KW-1185">Reference proteome</keyword>
<accession>A0A0F7KZR0</accession>
<evidence type="ECO:0000256" key="3">
    <source>
        <dbReference type="SAM" id="SignalP"/>
    </source>
</evidence>
<evidence type="ECO:0000256" key="2">
    <source>
        <dbReference type="SAM" id="MobiDB-lite"/>
    </source>
</evidence>
<protein>
    <recommendedName>
        <fullName evidence="4">SbsA Ig-like domain-containing protein</fullName>
    </recommendedName>
</protein>
<feature type="region of interest" description="Disordered" evidence="2">
    <location>
        <begin position="1088"/>
        <end position="1132"/>
    </location>
</feature>
<feature type="domain" description="SbsA Ig-like" evidence="4">
    <location>
        <begin position="240"/>
        <end position="345"/>
    </location>
</feature>
<evidence type="ECO:0000313" key="6">
    <source>
        <dbReference type="Proteomes" id="UP000034392"/>
    </source>
</evidence>
<dbReference type="InterPro" id="IPR032812">
    <property type="entry name" value="SbsA_Ig"/>
</dbReference>
<evidence type="ECO:0000256" key="1">
    <source>
        <dbReference type="ARBA" id="ARBA00022729"/>
    </source>
</evidence>
<proteinExistence type="predicted"/>
<evidence type="ECO:0000313" key="5">
    <source>
        <dbReference type="EMBL" id="AKH44340.1"/>
    </source>
</evidence>
<sequence length="1246" mass="134089">MLGPDRHGLGALLFICGLLVHLLAFSPAAGAQGRDPNAPYRDSYDVLHGDRLVGSWSGSVAGSSVSQKDGQMEGQAVFVRRGYRDSDYFGIVLHDHRHRVGDTFSEIHIGTIPCGPGRRRIDAVHGLEAANMRGSFATVSFDNRLGATNDSSLQLFPVYGAEARRPATITAEWDEDSFTLHLSGTFVSVVTPVANQTFDYDRQREGRLEELQLDAVFTLERTPETEEVFDLTLCEEKEFLQVVETEPEGGRENVVLEGAHFYIEFDAPIETATLNETTVFMTTRNSGGGPIFVATDLSLVASDRVRISPTEPLLGGTVYDIEVMSGEDGLRGLEEEMLASDFRFSISTLVEPEQLRLEIHQVSRDAPLVKGKPAAGRIFVEWEERDDVHPSWQVLNYPVLAEITDLDDNPVFPEIADRARRPDVISDEERRLGEHSLNLFGWTPGSGSLPMHFTARVKPANPYPETAEPEPATVDHTMQYAAEHSDLLVFDYYLAEHAEWADGADERAKHYALLAAQQQQTYMNQIFPVARVVGRYQGSYNIARPICELPDALDWVFCDQDAGNLSALLRLFHEHVSARSVAHVIVSYHPPSLGGSGKTSVPFDQPSTLIARPGETGKAHLPAPDLASLRLPGVENRNVIVMSSSPLPSGVIPGFVTAPLIEHEFGHVFALPHTPFVDDGAHRAEVCNSLRNAKVPGIDGMRIALDGTTGWQKSSEFGNAQSGGPMRNLMFPCAYDHRDEYWIDADQYEWLVKRMPAILRNAGAHTGSLSSLDRRHYALPGQTGDEVFTSVTFDEGASNGQRWIMVSGVSDGTRAQFLPAVGVPGPRDPVSGAGPFELRVEDADGQLLALAPVGPAANDEIIWPFSATVAVTGEPARIILRNGDEILAESRALPELASPVVTSHAPGSAFRAGDRLEWEAGENADGGLAYSVRFSPDGRTWSDLAIFLAETGFTPDAQTLMPGEGAAFQIIAHDGVAERVTLLPVQVEIPLTPLVSWPSEGGQSGQDSSAGVAFNVAIDPASLDAVSIQADGAPVPARISLSPSGNILTIAPRDPVPGRAYTAIIGTGLRALDGRRLEREIRLEFAPDAGAEAEAPQPWAADRPALGSASGGDSPQPVPEQGRQPPRADDVAATGDGEITLEVGSNPTIPAKITRCELDNGGALRGLGIVFETNPGSRLEIRMQQAGGTITAELSRSDGYDVSNSGSTGGWEMQLDQEGQISARGKVGFGGDVAGFSVTGQCPAQP</sequence>